<evidence type="ECO:0000259" key="1">
    <source>
        <dbReference type="SMART" id="SM00923"/>
    </source>
</evidence>
<dbReference type="SMART" id="SM00923">
    <property type="entry name" value="MbtH"/>
    <property type="match status" value="1"/>
</dbReference>
<sequence>MLDCESTRFLAVINEEGQFSLWPADREPPAGWRPHGDGGTRAECLDHIRAHWHDMRPLSLRQDPSEGAA</sequence>
<name>A0A0M3N082_STRHY</name>
<dbReference type="InterPro" id="IPR037407">
    <property type="entry name" value="MLP_fam"/>
</dbReference>
<feature type="domain" description="MbtH-like" evidence="1">
    <location>
        <begin position="2"/>
        <end position="50"/>
    </location>
</feature>
<dbReference type="Pfam" id="PF03621">
    <property type="entry name" value="MbtH"/>
    <property type="match status" value="1"/>
</dbReference>
<accession>A0A0M3N082</accession>
<dbReference type="GO" id="GO:0019290">
    <property type="term" value="P:siderophore biosynthetic process"/>
    <property type="evidence" value="ECO:0007669"/>
    <property type="project" value="TreeGrafter"/>
</dbReference>
<dbReference type="InterPro" id="IPR005153">
    <property type="entry name" value="MbtH-like_dom"/>
</dbReference>
<gene>
    <name evidence="2" type="primary">phpA</name>
</gene>
<dbReference type="GO" id="GO:0005829">
    <property type="term" value="C:cytosol"/>
    <property type="evidence" value="ECO:0007669"/>
    <property type="project" value="TreeGrafter"/>
</dbReference>
<dbReference type="InterPro" id="IPR038020">
    <property type="entry name" value="MbtH-like_sf"/>
</dbReference>
<reference evidence="2" key="1">
    <citation type="journal article" date="2015" name="J. Antibiot.">
        <title>Conserved biosynthetic pathways for phosalacine, bialaphos and newly discovered phosphonic acid natural products.</title>
        <authorList>
            <person name="Blodgett J.A.V."/>
            <person name="Zhang J.K."/>
            <person name="Yu X."/>
            <person name="Metcalf W.W."/>
        </authorList>
    </citation>
    <scope>NUCLEOTIDE SEQUENCE</scope>
    <source>
        <strain evidence="2">ATCC 21705</strain>
    </source>
</reference>
<dbReference type="EMBL" id="KP026916">
    <property type="protein sequence ID" value="AKN91115.1"/>
    <property type="molecule type" value="Genomic_DNA"/>
</dbReference>
<dbReference type="PANTHER" id="PTHR38444">
    <property type="entry name" value="ENTEROBACTIN BIOSYNTHESIS PROTEIN YBDZ"/>
    <property type="match status" value="1"/>
</dbReference>
<dbReference type="PANTHER" id="PTHR38444:SF1">
    <property type="entry name" value="ENTEROBACTIN BIOSYNTHESIS PROTEIN YBDZ"/>
    <property type="match status" value="1"/>
</dbReference>
<organism evidence="2">
    <name type="scientific">Streptomyces hygroscopicus</name>
    <dbReference type="NCBI Taxonomy" id="1912"/>
    <lineage>
        <taxon>Bacteria</taxon>
        <taxon>Bacillati</taxon>
        <taxon>Actinomycetota</taxon>
        <taxon>Actinomycetes</taxon>
        <taxon>Kitasatosporales</taxon>
        <taxon>Streptomycetaceae</taxon>
        <taxon>Streptomyces</taxon>
        <taxon>Streptomyces violaceusniger group</taxon>
    </lineage>
</organism>
<evidence type="ECO:0000313" key="2">
    <source>
        <dbReference type="EMBL" id="AKN91115.1"/>
    </source>
</evidence>
<proteinExistence type="predicted"/>
<dbReference type="AlphaFoldDB" id="A0A0M3N082"/>
<dbReference type="SUPFAM" id="SSF160582">
    <property type="entry name" value="MbtH-like"/>
    <property type="match status" value="1"/>
</dbReference>
<dbReference type="Gene3D" id="3.90.820.10">
    <property type="entry name" value="Structural Genomics, Unknown Function 30-nov-00 1gh9 Mol_id"/>
    <property type="match status" value="1"/>
</dbReference>
<protein>
    <submittedName>
        <fullName evidence="2">Putative PhpA</fullName>
    </submittedName>
</protein>